<dbReference type="Proteomes" id="UP000002027">
    <property type="component" value="Chromosome 2"/>
</dbReference>
<evidence type="ECO:0008006" key="4">
    <source>
        <dbReference type="Google" id="ProtNLM"/>
    </source>
</evidence>
<dbReference type="EMBL" id="CP001824">
    <property type="protein sequence ID" value="ACZ40112.1"/>
    <property type="molecule type" value="Genomic_DNA"/>
</dbReference>
<name>D1C8G9_SPHTD</name>
<dbReference type="AlphaFoldDB" id="D1C8G9"/>
<dbReference type="HOGENOM" id="CLU_180096_0_0_0"/>
<gene>
    <name evidence="2" type="ordered locus">Sthe_2698</name>
</gene>
<dbReference type="STRING" id="479434.Sthe_2698"/>
<evidence type="ECO:0000256" key="1">
    <source>
        <dbReference type="SAM" id="Phobius"/>
    </source>
</evidence>
<keyword evidence="1" id="KW-0472">Membrane</keyword>
<evidence type="ECO:0000313" key="3">
    <source>
        <dbReference type="Proteomes" id="UP000002027"/>
    </source>
</evidence>
<reference evidence="3" key="1">
    <citation type="submission" date="2009-11" db="EMBL/GenBank/DDBJ databases">
        <title>The complete chromosome 2 of Sphaerobacter thermophilus DSM 20745.</title>
        <authorList>
            <person name="Lucas S."/>
            <person name="Copeland A."/>
            <person name="Lapidus A."/>
            <person name="Glavina del Rio T."/>
            <person name="Dalin E."/>
            <person name="Tice H."/>
            <person name="Bruce D."/>
            <person name="Goodwin L."/>
            <person name="Pitluck S."/>
            <person name="Kyrpides N."/>
            <person name="Mavromatis K."/>
            <person name="Ivanova N."/>
            <person name="Mikhailova N."/>
            <person name="LaButti K.M."/>
            <person name="Clum A."/>
            <person name="Sun H.I."/>
            <person name="Brettin T."/>
            <person name="Detter J.C."/>
            <person name="Han C."/>
            <person name="Larimer F."/>
            <person name="Land M."/>
            <person name="Hauser L."/>
            <person name="Markowitz V."/>
            <person name="Cheng J.F."/>
            <person name="Hugenholtz P."/>
            <person name="Woyke T."/>
            <person name="Wu D."/>
            <person name="Steenblock K."/>
            <person name="Schneider S."/>
            <person name="Pukall R."/>
            <person name="Goeker M."/>
            <person name="Klenk H.P."/>
            <person name="Eisen J.A."/>
        </authorList>
    </citation>
    <scope>NUCLEOTIDE SEQUENCE [LARGE SCALE GENOMIC DNA]</scope>
    <source>
        <strain evidence="3">ATCC 49802 / DSM 20745 / S 6022</strain>
    </source>
</reference>
<dbReference type="OrthoDB" id="2974609at2"/>
<evidence type="ECO:0000313" key="2">
    <source>
        <dbReference type="EMBL" id="ACZ40112.1"/>
    </source>
</evidence>
<proteinExistence type="predicted"/>
<keyword evidence="3" id="KW-1185">Reference proteome</keyword>
<reference evidence="2 3" key="2">
    <citation type="journal article" date="2010" name="Stand. Genomic Sci.">
        <title>Complete genome sequence of Desulfohalobium retbaense type strain (HR(100)).</title>
        <authorList>
            <person name="Spring S."/>
            <person name="Nolan M."/>
            <person name="Lapidus A."/>
            <person name="Glavina Del Rio T."/>
            <person name="Copeland A."/>
            <person name="Tice H."/>
            <person name="Cheng J.F."/>
            <person name="Lucas S."/>
            <person name="Land M."/>
            <person name="Chen F."/>
            <person name="Bruce D."/>
            <person name="Goodwin L."/>
            <person name="Pitluck S."/>
            <person name="Ivanova N."/>
            <person name="Mavromatis K."/>
            <person name="Mikhailova N."/>
            <person name="Pati A."/>
            <person name="Chen A."/>
            <person name="Palaniappan K."/>
            <person name="Hauser L."/>
            <person name="Chang Y.J."/>
            <person name="Jeffries C.D."/>
            <person name="Munk C."/>
            <person name="Kiss H."/>
            <person name="Chain P."/>
            <person name="Han C."/>
            <person name="Brettin T."/>
            <person name="Detter J.C."/>
            <person name="Schuler E."/>
            <person name="Goker M."/>
            <person name="Rohde M."/>
            <person name="Bristow J."/>
            <person name="Eisen J.A."/>
            <person name="Markowitz V."/>
            <person name="Hugenholtz P."/>
            <person name="Kyrpides N.C."/>
            <person name="Klenk H.P."/>
        </authorList>
    </citation>
    <scope>NUCLEOTIDE SEQUENCE [LARGE SCALE GENOMIC DNA]</scope>
    <source>
        <strain evidence="3">ATCC 49802 / DSM 20745 / S 6022</strain>
    </source>
</reference>
<accession>D1C8G9</accession>
<dbReference type="KEGG" id="sti:Sthe_2698"/>
<feature type="transmembrane region" description="Helical" evidence="1">
    <location>
        <begin position="12"/>
        <end position="40"/>
    </location>
</feature>
<sequence length="101" mass="10814">MHGAQVQITVGTLLLDLVASVFLGLGLIAAASPLALYWWIHGDYDRYIWIISGPFPFSHFGGGPFQAAMGIGLLALAALLLGIGVALKWLVVRRQDAEIVL</sequence>
<dbReference type="eggNOG" id="ENOG50336KB">
    <property type="taxonomic scope" value="Bacteria"/>
</dbReference>
<dbReference type="InParanoid" id="D1C8G9"/>
<keyword evidence="1" id="KW-1133">Transmembrane helix</keyword>
<dbReference type="RefSeq" id="WP_012873150.1">
    <property type="nucleotide sequence ID" value="NC_013524.1"/>
</dbReference>
<protein>
    <recommendedName>
        <fullName evidence="4">DUF2975 domain-containing protein</fullName>
    </recommendedName>
</protein>
<organism evidence="2 3">
    <name type="scientific">Sphaerobacter thermophilus (strain ATCC 49802 / DSM 20745 / KCCM 41009 / NCIMB 13125 / S 6022)</name>
    <dbReference type="NCBI Taxonomy" id="479434"/>
    <lineage>
        <taxon>Bacteria</taxon>
        <taxon>Pseudomonadati</taxon>
        <taxon>Thermomicrobiota</taxon>
        <taxon>Thermomicrobia</taxon>
        <taxon>Sphaerobacterales</taxon>
        <taxon>Sphaerobacterineae</taxon>
        <taxon>Sphaerobacteraceae</taxon>
        <taxon>Sphaerobacter</taxon>
    </lineage>
</organism>
<feature type="transmembrane region" description="Helical" evidence="1">
    <location>
        <begin position="67"/>
        <end position="91"/>
    </location>
</feature>
<keyword evidence="1" id="KW-0812">Transmembrane</keyword>